<dbReference type="Gene3D" id="3.30.1490.300">
    <property type="match status" value="1"/>
</dbReference>
<keyword evidence="3" id="KW-1185">Reference proteome</keyword>
<proteinExistence type="predicted"/>
<dbReference type="OrthoDB" id="5621075at2"/>
<dbReference type="Proteomes" id="UP000019184">
    <property type="component" value="Unassembled WGS sequence"/>
</dbReference>
<gene>
    <name evidence="2" type="ORF">BN874_140020</name>
</gene>
<comment type="caution">
    <text evidence="2">The sequence shown here is derived from an EMBL/GenBank/DDBJ whole genome shotgun (WGS) entry which is preliminary data.</text>
</comment>
<dbReference type="Pfam" id="PF05137">
    <property type="entry name" value="PilN"/>
    <property type="match status" value="1"/>
</dbReference>
<evidence type="ECO:0000313" key="3">
    <source>
        <dbReference type="Proteomes" id="UP000019184"/>
    </source>
</evidence>
<evidence type="ECO:0000256" key="1">
    <source>
        <dbReference type="SAM" id="Phobius"/>
    </source>
</evidence>
<dbReference type="PANTHER" id="PTHR40278:SF1">
    <property type="entry name" value="DNA UTILIZATION PROTEIN HOFN"/>
    <property type="match status" value="1"/>
</dbReference>
<keyword evidence="1" id="KW-0812">Transmembrane</keyword>
<evidence type="ECO:0000313" key="2">
    <source>
        <dbReference type="EMBL" id="CDH43927.1"/>
    </source>
</evidence>
<sequence length="364" mass="41156">MELWPLVSLPLQILKINPRWNGNAALRWWRDGLLGWLPLGVRRWLVGSAQRLVITVDDPDYVLACEEAGQMQRVERLDRASLDWSRVVAWFRTEKSRHLVLRFPAAQALTRVLSLPLAAEKNLRQVAGFEMDRLTPFTAAQVYYDVTVLERQPAQRRLRVELTTLPRVAVDPVLTQLRQRGLPPDTLDITGGRPGLNLLPPDQRPRRDRWGWRLRTGVMMISLLLIAAAAVLPIWQQRLLVIGTMDKVAQIQKSASQTLTLRDQLDQVLATSRVLAQKKQTVPPRVDLLRELTTILPDDTWVERLQINGDTLQIIGQSAKASALVGIVESSRLFNSAGFLSPVNTDPRTGKERFVLGARIGREP</sequence>
<dbReference type="EMBL" id="CBTK010000046">
    <property type="protein sequence ID" value="CDH43927.1"/>
    <property type="molecule type" value="Genomic_DNA"/>
</dbReference>
<dbReference type="InterPro" id="IPR007813">
    <property type="entry name" value="PilN"/>
</dbReference>
<dbReference type="InterPro" id="IPR043129">
    <property type="entry name" value="ATPase_NBD"/>
</dbReference>
<protein>
    <submittedName>
        <fullName evidence="2">Fimbrial assembly protein</fullName>
    </submittedName>
</protein>
<dbReference type="AlphaFoldDB" id="A0A7U7J330"/>
<keyword evidence="1" id="KW-0472">Membrane</keyword>
<dbReference type="InterPro" id="IPR052534">
    <property type="entry name" value="Extracell_DNA_Util/SecSys_Comp"/>
</dbReference>
<dbReference type="SUPFAM" id="SSF53067">
    <property type="entry name" value="Actin-like ATPase domain"/>
    <property type="match status" value="1"/>
</dbReference>
<organism evidence="2 3">
    <name type="scientific">Candidatus Contendobacter odensis Run_B_J11</name>
    <dbReference type="NCBI Taxonomy" id="1400861"/>
    <lineage>
        <taxon>Bacteria</taxon>
        <taxon>Pseudomonadati</taxon>
        <taxon>Pseudomonadota</taxon>
        <taxon>Gammaproteobacteria</taxon>
        <taxon>Candidatus Competibacteraceae</taxon>
        <taxon>Candidatus Contendibacter</taxon>
    </lineage>
</organism>
<dbReference type="PANTHER" id="PTHR40278">
    <property type="entry name" value="DNA UTILIZATION PROTEIN HOFN"/>
    <property type="match status" value="1"/>
</dbReference>
<feature type="transmembrane region" description="Helical" evidence="1">
    <location>
        <begin position="214"/>
        <end position="235"/>
    </location>
</feature>
<accession>A0A7U7J330</accession>
<name>A0A7U7J330_9GAMM</name>
<reference evidence="2 3" key="1">
    <citation type="journal article" date="2014" name="ISME J.">
        <title>Candidatus Competibacter-lineage genomes retrieved from metagenomes reveal functional metabolic diversity.</title>
        <authorList>
            <person name="McIlroy S.J."/>
            <person name="Albertsen M."/>
            <person name="Andresen E.K."/>
            <person name="Saunders A.M."/>
            <person name="Kristiansen R."/>
            <person name="Stokholm-Bjerregaard M."/>
            <person name="Nielsen K.L."/>
            <person name="Nielsen P.H."/>
        </authorList>
    </citation>
    <scope>NUCLEOTIDE SEQUENCE [LARGE SCALE GENOMIC DNA]</scope>
    <source>
        <strain evidence="2 3">Run_B_J11</strain>
    </source>
</reference>
<keyword evidence="1" id="KW-1133">Transmembrane helix</keyword>